<keyword evidence="3" id="KW-1185">Reference proteome</keyword>
<dbReference type="InterPro" id="IPR036291">
    <property type="entry name" value="NAD(P)-bd_dom_sf"/>
</dbReference>
<dbReference type="InterPro" id="IPR002347">
    <property type="entry name" value="SDR_fam"/>
</dbReference>
<evidence type="ECO:0000256" key="1">
    <source>
        <dbReference type="ARBA" id="ARBA00006484"/>
    </source>
</evidence>
<dbReference type="PANTHER" id="PTHR42879:SF2">
    <property type="entry name" value="3-OXOACYL-[ACYL-CARRIER-PROTEIN] REDUCTASE FABG"/>
    <property type="match status" value="1"/>
</dbReference>
<dbReference type="SUPFAM" id="SSF51735">
    <property type="entry name" value="NAD(P)-binding Rossmann-fold domains"/>
    <property type="match status" value="1"/>
</dbReference>
<dbReference type="EMBL" id="JALIEB010000017">
    <property type="protein sequence ID" value="MCV3273598.1"/>
    <property type="molecule type" value="Genomic_DNA"/>
</dbReference>
<organism evidence="2 3">
    <name type="scientific">Roseobacter sinensis</name>
    <dbReference type="NCBI Taxonomy" id="2931391"/>
    <lineage>
        <taxon>Bacteria</taxon>
        <taxon>Pseudomonadati</taxon>
        <taxon>Pseudomonadota</taxon>
        <taxon>Alphaproteobacteria</taxon>
        <taxon>Rhodobacterales</taxon>
        <taxon>Roseobacteraceae</taxon>
        <taxon>Roseobacter</taxon>
    </lineage>
</organism>
<comment type="similarity">
    <text evidence="1">Belongs to the short-chain dehydrogenases/reductases (SDR) family.</text>
</comment>
<evidence type="ECO:0000313" key="2">
    <source>
        <dbReference type="EMBL" id="MCV3273598.1"/>
    </source>
</evidence>
<gene>
    <name evidence="2" type="ORF">MUB52_19370</name>
</gene>
<proteinExistence type="inferred from homology"/>
<evidence type="ECO:0000313" key="3">
    <source>
        <dbReference type="Proteomes" id="UP001208690"/>
    </source>
</evidence>
<name>A0ABT3BJ38_9RHOB</name>
<protein>
    <submittedName>
        <fullName evidence="2">SDR family oxidoreductase</fullName>
    </submittedName>
</protein>
<dbReference type="InterPro" id="IPR050259">
    <property type="entry name" value="SDR"/>
</dbReference>
<comment type="caution">
    <text evidence="2">The sequence shown here is derived from an EMBL/GenBank/DDBJ whole genome shotgun (WGS) entry which is preliminary data.</text>
</comment>
<reference evidence="2 3" key="1">
    <citation type="submission" date="2022-04" db="EMBL/GenBank/DDBJ databases">
        <title>Roseobacter sp. WL0113 is a bacterium isolated from neritic sediment.</title>
        <authorList>
            <person name="Wang L."/>
            <person name="He W."/>
            <person name="Zhang D.-F."/>
        </authorList>
    </citation>
    <scope>NUCLEOTIDE SEQUENCE [LARGE SCALE GENOMIC DNA]</scope>
    <source>
        <strain evidence="2 3">WL0113</strain>
    </source>
</reference>
<dbReference type="Proteomes" id="UP001208690">
    <property type="component" value="Unassembled WGS sequence"/>
</dbReference>
<dbReference type="Gene3D" id="3.40.50.720">
    <property type="entry name" value="NAD(P)-binding Rossmann-like Domain"/>
    <property type="match status" value="1"/>
</dbReference>
<dbReference type="Pfam" id="PF13561">
    <property type="entry name" value="adh_short_C2"/>
    <property type="match status" value="1"/>
</dbReference>
<accession>A0ABT3BJ38</accession>
<sequence length="195" mass="20507">MKDAAMACATITGCTNGTDGGPVHASAKTAFMQHIEQIEGFLAERWPGIIATNVQNSSRTIRHALHAMKARKWGRTKRAASAHGLITSPNNAAHVTTKRGRVGLGKTVPDQAGNVGATSSGHVLAPMSKQQIPDTVKAFDIGKEGVKRGALPDAQVTKELVTVKQRRALCAAFVFDEAAHLTGTALPVDGGWTAH</sequence>
<dbReference type="RefSeq" id="WP_263845809.1">
    <property type="nucleotide sequence ID" value="NZ_JALIEB010000017.1"/>
</dbReference>
<dbReference type="PANTHER" id="PTHR42879">
    <property type="entry name" value="3-OXOACYL-(ACYL-CARRIER-PROTEIN) REDUCTASE"/>
    <property type="match status" value="1"/>
</dbReference>